<evidence type="ECO:0000313" key="2">
    <source>
        <dbReference type="EMBL" id="CAG8567427.1"/>
    </source>
</evidence>
<feature type="region of interest" description="Disordered" evidence="1">
    <location>
        <begin position="41"/>
        <end position="75"/>
    </location>
</feature>
<protein>
    <submittedName>
        <fullName evidence="2">786_t:CDS:1</fullName>
    </submittedName>
</protein>
<dbReference type="EMBL" id="CAJVQA010003134">
    <property type="protein sequence ID" value="CAG8567427.1"/>
    <property type="molecule type" value="Genomic_DNA"/>
</dbReference>
<comment type="caution">
    <text evidence="2">The sequence shown here is derived from an EMBL/GenBank/DDBJ whole genome shotgun (WGS) entry which is preliminary data.</text>
</comment>
<feature type="region of interest" description="Disordered" evidence="1">
    <location>
        <begin position="110"/>
        <end position="131"/>
    </location>
</feature>
<name>A0A9N9BL41_9GLOM</name>
<gene>
    <name evidence="2" type="ORF">CPELLU_LOCUS5494</name>
</gene>
<dbReference type="AlphaFoldDB" id="A0A9N9BL41"/>
<evidence type="ECO:0000256" key="1">
    <source>
        <dbReference type="SAM" id="MobiDB-lite"/>
    </source>
</evidence>
<feature type="non-terminal residue" evidence="2">
    <location>
        <position position="1"/>
    </location>
</feature>
<proteinExistence type="predicted"/>
<evidence type="ECO:0000313" key="3">
    <source>
        <dbReference type="Proteomes" id="UP000789759"/>
    </source>
</evidence>
<organism evidence="2 3">
    <name type="scientific">Cetraspora pellucida</name>
    <dbReference type="NCBI Taxonomy" id="1433469"/>
    <lineage>
        <taxon>Eukaryota</taxon>
        <taxon>Fungi</taxon>
        <taxon>Fungi incertae sedis</taxon>
        <taxon>Mucoromycota</taxon>
        <taxon>Glomeromycotina</taxon>
        <taxon>Glomeromycetes</taxon>
        <taxon>Diversisporales</taxon>
        <taxon>Gigasporaceae</taxon>
        <taxon>Cetraspora</taxon>
    </lineage>
</organism>
<sequence length="199" mass="22770">KQNQEAELLNKTRSLKKSVLDTSANASRTVGFNKNYVCKKPLKKSQDQDKIKKKLDITVSEETHQELPEPKQTEHMLQNSHMEYNNNKTQGTSHELSLGMNLDDKKVEQPKAEIEANGSSPNNKEIEQPKMETEINNNTKSTQFMLPEKTIQKEIALNIQEIWQENGLHNPIASLYNNMSMVKMLTNIKQEDSNGFKLS</sequence>
<keyword evidence="3" id="KW-1185">Reference proteome</keyword>
<reference evidence="2" key="1">
    <citation type="submission" date="2021-06" db="EMBL/GenBank/DDBJ databases">
        <authorList>
            <person name="Kallberg Y."/>
            <person name="Tangrot J."/>
            <person name="Rosling A."/>
        </authorList>
    </citation>
    <scope>NUCLEOTIDE SEQUENCE</scope>
    <source>
        <strain evidence="2">FL966</strain>
    </source>
</reference>
<dbReference type="Proteomes" id="UP000789759">
    <property type="component" value="Unassembled WGS sequence"/>
</dbReference>
<feature type="compositionally biased region" description="Basic and acidic residues" evidence="1">
    <location>
        <begin position="44"/>
        <end position="74"/>
    </location>
</feature>
<accession>A0A9N9BL41</accession>